<keyword evidence="2" id="KW-1185">Reference proteome</keyword>
<protein>
    <submittedName>
        <fullName evidence="1">Uncharacterized protein</fullName>
    </submittedName>
</protein>
<reference evidence="1" key="1">
    <citation type="submission" date="2023-07" db="EMBL/GenBank/DDBJ databases">
        <title>A collection of bacterial strains from the Burkholderia cepacia Research Laboratory and Repository.</title>
        <authorList>
            <person name="Lipuma J."/>
            <person name="Spilker T."/>
            <person name="Caverly L."/>
        </authorList>
    </citation>
    <scope>NUCLEOTIDE SEQUENCE</scope>
    <source>
        <strain evidence="1">AU42020</strain>
    </source>
</reference>
<evidence type="ECO:0000313" key="2">
    <source>
        <dbReference type="Proteomes" id="UP001171606"/>
    </source>
</evidence>
<sequence length="66" mass="7075">MSAASAARAGAFADFLFDQAGFRIAGRSNHHRLPMTQARGKLAVDGAQSAPLPRMSFTTGFRAHDR</sequence>
<dbReference type="EMBL" id="JAUJSQ010000008">
    <property type="protein sequence ID" value="MDN7933854.1"/>
    <property type="molecule type" value="Genomic_DNA"/>
</dbReference>
<organism evidence="1 2">
    <name type="scientific">Burkholderia metallica</name>
    <dbReference type="NCBI Taxonomy" id="488729"/>
    <lineage>
        <taxon>Bacteria</taxon>
        <taxon>Pseudomonadati</taxon>
        <taxon>Pseudomonadota</taxon>
        <taxon>Betaproteobacteria</taxon>
        <taxon>Burkholderiales</taxon>
        <taxon>Burkholderiaceae</taxon>
        <taxon>Burkholderia</taxon>
        <taxon>Burkholderia cepacia complex</taxon>
    </lineage>
</organism>
<comment type="caution">
    <text evidence="1">The sequence shown here is derived from an EMBL/GenBank/DDBJ whole genome shotgun (WGS) entry which is preliminary data.</text>
</comment>
<name>A0ABT8PFG0_9BURK</name>
<accession>A0ABT8PFG0</accession>
<dbReference type="Proteomes" id="UP001171606">
    <property type="component" value="Unassembled WGS sequence"/>
</dbReference>
<proteinExistence type="predicted"/>
<gene>
    <name evidence="1" type="ORF">QZM52_21435</name>
</gene>
<evidence type="ECO:0000313" key="1">
    <source>
        <dbReference type="EMBL" id="MDN7933854.1"/>
    </source>
</evidence>
<dbReference type="RefSeq" id="WP_301756221.1">
    <property type="nucleotide sequence ID" value="NZ_JAUJSQ010000008.1"/>
</dbReference>